<dbReference type="GO" id="GO:0005543">
    <property type="term" value="F:phospholipid binding"/>
    <property type="evidence" value="ECO:0007669"/>
    <property type="project" value="TreeGrafter"/>
</dbReference>
<dbReference type="EMBL" id="JAFNAA010000006">
    <property type="protein sequence ID" value="MBO1107996.1"/>
    <property type="molecule type" value="Genomic_DNA"/>
</dbReference>
<dbReference type="PANTHER" id="PTHR33371:SF4">
    <property type="entry name" value="INTERMEMBRANE PHOSPHOLIPID TRANSPORT SYSTEM BINDING PROTEIN MLAD"/>
    <property type="match status" value="1"/>
</dbReference>
<comment type="caution">
    <text evidence="1">The sequence shown here is derived from an EMBL/GenBank/DDBJ whole genome shotgun (WGS) entry which is preliminary data.</text>
</comment>
<evidence type="ECO:0000313" key="1">
    <source>
        <dbReference type="EMBL" id="MBO1107996.1"/>
    </source>
</evidence>
<dbReference type="Pfam" id="PF02470">
    <property type="entry name" value="MlaD"/>
    <property type="match status" value="1"/>
</dbReference>
<protein>
    <submittedName>
        <fullName evidence="1">Outer membrane lipid asymmetry maintenance protein MlaD</fullName>
    </submittedName>
</protein>
<dbReference type="InterPro" id="IPR003399">
    <property type="entry name" value="Mce/MlaD"/>
</dbReference>
<dbReference type="GO" id="GO:0005548">
    <property type="term" value="F:phospholipid transporter activity"/>
    <property type="evidence" value="ECO:0007669"/>
    <property type="project" value="TreeGrafter"/>
</dbReference>
<gene>
    <name evidence="1" type="primary">mlaD</name>
    <name evidence="1" type="ORF">J2R62_07140</name>
</gene>
<dbReference type="InterPro" id="IPR052336">
    <property type="entry name" value="MlaD_Phospholipid_Transporter"/>
</dbReference>
<sequence length="169" mass="18141">MQQNKRQEIGVGIFMLIGLAALVFLALKVADIKSLGNEPTYRLTATFDNIGSLKVRSPVKIGGVVVGRVTNITLDTKTYLPKVELAILSRYNEIPETSSLSIRTAGLLGEQYLSLIPGFVDTDTAMLKDGDRIEDTKSAMVLEDLIGQFLYNSGSNSSGSGNTSGAHSE</sequence>
<dbReference type="RefSeq" id="WP_010862651.1">
    <property type="nucleotide sequence ID" value="NZ_CP027852.1"/>
</dbReference>
<organism evidence="1 2">
    <name type="scientific">Plesiomonas shigelloides</name>
    <name type="common">Aeromonas shigelloides</name>
    <dbReference type="NCBI Taxonomy" id="703"/>
    <lineage>
        <taxon>Bacteria</taxon>
        <taxon>Pseudomonadati</taxon>
        <taxon>Pseudomonadota</taxon>
        <taxon>Gammaproteobacteria</taxon>
        <taxon>Enterobacterales</taxon>
        <taxon>Enterobacteriaceae</taxon>
        <taxon>Plesiomonas</taxon>
    </lineage>
</organism>
<accession>A0A2P1VQH4</accession>
<dbReference type="InterPro" id="IPR030970">
    <property type="entry name" value="ABC_MlaD"/>
</dbReference>
<name>A0A2P1VQH4_PLESH</name>
<evidence type="ECO:0000313" key="2">
    <source>
        <dbReference type="Proteomes" id="UP000664658"/>
    </source>
</evidence>
<dbReference type="PANTHER" id="PTHR33371">
    <property type="entry name" value="INTERMEMBRANE PHOSPHOLIPID TRANSPORT SYSTEM BINDING PROTEIN MLAD-RELATED"/>
    <property type="match status" value="1"/>
</dbReference>
<proteinExistence type="predicted"/>
<dbReference type="AlphaFoldDB" id="A0A2P1VQH4"/>
<reference evidence="1" key="1">
    <citation type="submission" date="2021-03" db="EMBL/GenBank/DDBJ databases">
        <title>Plesiomonas shigelloides zfcc0051, isolated from zebrafish feces.</title>
        <authorList>
            <person name="Vanderhoek Z."/>
            <person name="Gaulke C."/>
        </authorList>
    </citation>
    <scope>NUCLEOTIDE SEQUENCE</scope>
    <source>
        <strain evidence="1">Zfcc0051</strain>
    </source>
</reference>
<dbReference type="Proteomes" id="UP000664658">
    <property type="component" value="Unassembled WGS sequence"/>
</dbReference>
<dbReference type="NCBIfam" id="TIGR04430">
    <property type="entry name" value="OM_asym_MlaD"/>
    <property type="match status" value="1"/>
</dbReference>